<dbReference type="Pfam" id="PF06294">
    <property type="entry name" value="CH_2"/>
    <property type="match status" value="1"/>
</dbReference>
<feature type="domain" description="Calponin-homology (CH)" evidence="1">
    <location>
        <begin position="33"/>
        <end position="141"/>
    </location>
</feature>
<reference evidence="2" key="1">
    <citation type="submission" date="2019-06" db="EMBL/GenBank/DDBJ databases">
        <authorList>
            <person name="Zheng W."/>
        </authorList>
    </citation>
    <scope>NUCLEOTIDE SEQUENCE</scope>
    <source>
        <strain evidence="2">QDHG01</strain>
    </source>
</reference>
<name>A0A8J8NWQ1_HALGN</name>
<dbReference type="GO" id="GO:0008017">
    <property type="term" value="F:microtubule binding"/>
    <property type="evidence" value="ECO:0007669"/>
    <property type="project" value="TreeGrafter"/>
</dbReference>
<dbReference type="InterPro" id="IPR036872">
    <property type="entry name" value="CH_dom_sf"/>
</dbReference>
<sequence>MKSSQQLNGLYFDCLKTLQLLITIIMKAPSIDEEELQLVYQWVDSVPLSRPKRNIARDFSDALLMAEIVHHFIPRLVDIHNYPGTGSVTQKEANWNTLNIKVFKKMGFQLHQDDIQSIVKCEQGAIEKVLRLVQLQITAYLSSPATKMIQSMTSGYTNQRPVVPPSHYKPIIKLGKNLEIVKQQNRTQQANNGIDYYEEVILSKDRQIEELKQTIEIMDLKIKKLEQLLSLKDSKIDALLSGKDQKLRK</sequence>
<dbReference type="InterPro" id="IPR052111">
    <property type="entry name" value="Spermatogenesis_Ciliary_MAP"/>
</dbReference>
<evidence type="ECO:0000313" key="2">
    <source>
        <dbReference type="EMBL" id="TNV82558.1"/>
    </source>
</evidence>
<organism evidence="2 3">
    <name type="scientific">Halteria grandinella</name>
    <dbReference type="NCBI Taxonomy" id="5974"/>
    <lineage>
        <taxon>Eukaryota</taxon>
        <taxon>Sar</taxon>
        <taxon>Alveolata</taxon>
        <taxon>Ciliophora</taxon>
        <taxon>Intramacronucleata</taxon>
        <taxon>Spirotrichea</taxon>
        <taxon>Stichotrichia</taxon>
        <taxon>Sporadotrichida</taxon>
        <taxon>Halteriidae</taxon>
        <taxon>Halteria</taxon>
    </lineage>
</organism>
<protein>
    <recommendedName>
        <fullName evidence="1">Calponin-homology (CH) domain-containing protein</fullName>
    </recommendedName>
</protein>
<dbReference type="AlphaFoldDB" id="A0A8J8NWQ1"/>
<proteinExistence type="predicted"/>
<evidence type="ECO:0000259" key="1">
    <source>
        <dbReference type="PROSITE" id="PS50021"/>
    </source>
</evidence>
<dbReference type="OrthoDB" id="193300at2759"/>
<dbReference type="PROSITE" id="PS50021">
    <property type="entry name" value="CH"/>
    <property type="match status" value="1"/>
</dbReference>
<dbReference type="Gene3D" id="1.10.418.10">
    <property type="entry name" value="Calponin-like domain"/>
    <property type="match status" value="1"/>
</dbReference>
<dbReference type="FunFam" id="1.10.418.10:FF:000059">
    <property type="entry name" value="RIKEN cDNA 6430531B16 gene"/>
    <property type="match status" value="1"/>
</dbReference>
<dbReference type="PANTHER" id="PTHR12509">
    <property type="entry name" value="SPERMATOGENESIS-ASSOCIATED 4-RELATED"/>
    <property type="match status" value="1"/>
</dbReference>
<dbReference type="GO" id="GO:0005930">
    <property type="term" value="C:axoneme"/>
    <property type="evidence" value="ECO:0007669"/>
    <property type="project" value="TreeGrafter"/>
</dbReference>
<dbReference type="Proteomes" id="UP000785679">
    <property type="component" value="Unassembled WGS sequence"/>
</dbReference>
<dbReference type="InterPro" id="IPR010441">
    <property type="entry name" value="CH_2"/>
</dbReference>
<gene>
    <name evidence="2" type="ORF">FGO68_gene14152</name>
</gene>
<dbReference type="SUPFAM" id="SSF47576">
    <property type="entry name" value="Calponin-homology domain, CH-domain"/>
    <property type="match status" value="1"/>
</dbReference>
<dbReference type="EMBL" id="RRYP01004811">
    <property type="protein sequence ID" value="TNV82558.1"/>
    <property type="molecule type" value="Genomic_DNA"/>
</dbReference>
<comment type="caution">
    <text evidence="2">The sequence shown here is derived from an EMBL/GenBank/DDBJ whole genome shotgun (WGS) entry which is preliminary data.</text>
</comment>
<evidence type="ECO:0000313" key="3">
    <source>
        <dbReference type="Proteomes" id="UP000785679"/>
    </source>
</evidence>
<keyword evidence="3" id="KW-1185">Reference proteome</keyword>
<dbReference type="GO" id="GO:0051493">
    <property type="term" value="P:regulation of cytoskeleton organization"/>
    <property type="evidence" value="ECO:0007669"/>
    <property type="project" value="TreeGrafter"/>
</dbReference>
<dbReference type="InterPro" id="IPR001715">
    <property type="entry name" value="CH_dom"/>
</dbReference>
<dbReference type="PANTHER" id="PTHR12509:SF9">
    <property type="entry name" value="SPERM FLAGELLAR PROTEIN 1 ISOFORM X1"/>
    <property type="match status" value="1"/>
</dbReference>
<accession>A0A8J8NWQ1</accession>